<proteinExistence type="predicted"/>
<keyword evidence="1" id="KW-0732">Signal</keyword>
<accession>A0A1H2X0E8</accession>
<evidence type="ECO:0000256" key="1">
    <source>
        <dbReference type="SAM" id="SignalP"/>
    </source>
</evidence>
<dbReference type="EMBL" id="FNMY01000003">
    <property type="protein sequence ID" value="SDW85984.1"/>
    <property type="molecule type" value="Genomic_DNA"/>
</dbReference>
<organism evidence="2 3">
    <name type="scientific">Flagellimonas zhangzhouensis</name>
    <dbReference type="NCBI Taxonomy" id="1073328"/>
    <lineage>
        <taxon>Bacteria</taxon>
        <taxon>Pseudomonadati</taxon>
        <taxon>Bacteroidota</taxon>
        <taxon>Flavobacteriia</taxon>
        <taxon>Flavobacteriales</taxon>
        <taxon>Flavobacteriaceae</taxon>
        <taxon>Flagellimonas</taxon>
    </lineage>
</organism>
<dbReference type="Gene3D" id="3.40.1260.10">
    <property type="entry name" value="DsrEFH-like"/>
    <property type="match status" value="1"/>
</dbReference>
<feature type="signal peptide" evidence="1">
    <location>
        <begin position="1"/>
        <end position="18"/>
    </location>
</feature>
<dbReference type="STRING" id="1073328.SAMN05216294_1134"/>
<evidence type="ECO:0000313" key="3">
    <source>
        <dbReference type="Proteomes" id="UP000199592"/>
    </source>
</evidence>
<protein>
    <submittedName>
        <fullName evidence="2">Uncharacterized protein</fullName>
    </submittedName>
</protein>
<dbReference type="InterPro" id="IPR003787">
    <property type="entry name" value="Sulphur_relay_DsrE/F-like"/>
</dbReference>
<dbReference type="AlphaFoldDB" id="A0A1H2X0E8"/>
<dbReference type="RefSeq" id="WP_090293405.1">
    <property type="nucleotide sequence ID" value="NZ_FNKI01000001.1"/>
</dbReference>
<keyword evidence="3" id="KW-1185">Reference proteome</keyword>
<sequence>MKKAIVLILLLVSGFAMAQTEPIKVVFDVTSADPDVHRTAAKHLRLMSEAYPESEFELVIYSGAYKMVDKKSSVAGETLSEIVQHENVSIVICEQTMKRHEMTMNDLIPGVGSVPDGIYEIVTKQKQGWGYIKEANNQNTQN</sequence>
<dbReference type="InterPro" id="IPR027396">
    <property type="entry name" value="DsrEFH-like"/>
</dbReference>
<dbReference type="OrthoDB" id="678766at2"/>
<dbReference type="Pfam" id="PF02635">
    <property type="entry name" value="DsrE"/>
    <property type="match status" value="1"/>
</dbReference>
<dbReference type="SUPFAM" id="SSF75169">
    <property type="entry name" value="DsrEFH-like"/>
    <property type="match status" value="1"/>
</dbReference>
<name>A0A1H2X0E8_9FLAO</name>
<reference evidence="3" key="1">
    <citation type="submission" date="2016-10" db="EMBL/GenBank/DDBJ databases">
        <authorList>
            <person name="Varghese N."/>
            <person name="Submissions S."/>
        </authorList>
    </citation>
    <scope>NUCLEOTIDE SEQUENCE [LARGE SCALE GENOMIC DNA]</scope>
    <source>
        <strain evidence="3">DSM 25030</strain>
    </source>
</reference>
<feature type="chain" id="PRO_5011759409" evidence="1">
    <location>
        <begin position="19"/>
        <end position="142"/>
    </location>
</feature>
<dbReference type="PANTHER" id="PTHR37691:SF1">
    <property type="entry name" value="BLR3518 PROTEIN"/>
    <property type="match status" value="1"/>
</dbReference>
<dbReference type="PANTHER" id="PTHR37691">
    <property type="entry name" value="BLR3518 PROTEIN"/>
    <property type="match status" value="1"/>
</dbReference>
<dbReference type="Proteomes" id="UP000199592">
    <property type="component" value="Unassembled WGS sequence"/>
</dbReference>
<evidence type="ECO:0000313" key="2">
    <source>
        <dbReference type="EMBL" id="SDW85984.1"/>
    </source>
</evidence>
<gene>
    <name evidence="2" type="ORF">SAMN04487892_2514</name>
</gene>